<dbReference type="Proteomes" id="UP000631312">
    <property type="component" value="Unassembled WGS sequence"/>
</dbReference>
<keyword evidence="1" id="KW-0812">Transmembrane</keyword>
<keyword evidence="3" id="KW-1185">Reference proteome</keyword>
<sequence>MLTYRLPWAMAIRMSARIAGLVVLVAEATAVAPHVDDTGAGLWFWTVLLVLQLAAMLWATDRRSSAALRTAVPAPLTAVAVGAGWTALALAVPVIATGNTVALVAILVVGPAIAVASRRTAGQRRLPLALIASAGTALLIFLAISCVLPMVPGFVGTSHPPTFTDVTRLVDPVGELGIFVLLAAALGVDLLRTRIRTRRAASRAQGQGYGAGPNEMIIERTG</sequence>
<feature type="transmembrane region" description="Helical" evidence="1">
    <location>
        <begin position="98"/>
        <end position="116"/>
    </location>
</feature>
<organism evidence="2 3">
    <name type="scientific">Actinoplanes lobatus</name>
    <dbReference type="NCBI Taxonomy" id="113568"/>
    <lineage>
        <taxon>Bacteria</taxon>
        <taxon>Bacillati</taxon>
        <taxon>Actinomycetota</taxon>
        <taxon>Actinomycetes</taxon>
        <taxon>Micromonosporales</taxon>
        <taxon>Micromonosporaceae</taxon>
        <taxon>Actinoplanes</taxon>
    </lineage>
</organism>
<feature type="transmembrane region" description="Helical" evidence="1">
    <location>
        <begin position="71"/>
        <end position="92"/>
    </location>
</feature>
<keyword evidence="1" id="KW-1133">Transmembrane helix</keyword>
<reference evidence="2 3" key="1">
    <citation type="submission" date="2021-01" db="EMBL/GenBank/DDBJ databases">
        <title>Whole genome shotgun sequence of Actinoplanes lobatus NBRC 12513.</title>
        <authorList>
            <person name="Komaki H."/>
            <person name="Tamura T."/>
        </authorList>
    </citation>
    <scope>NUCLEOTIDE SEQUENCE [LARGE SCALE GENOMIC DNA]</scope>
    <source>
        <strain evidence="2 3">NBRC 12513</strain>
    </source>
</reference>
<name>A0ABQ4ATP1_9ACTN</name>
<gene>
    <name evidence="2" type="ORF">Alo02nite_72020</name>
</gene>
<evidence type="ECO:0000313" key="3">
    <source>
        <dbReference type="Proteomes" id="UP000631312"/>
    </source>
</evidence>
<protein>
    <submittedName>
        <fullName evidence="2">Uncharacterized protein</fullName>
    </submittedName>
</protein>
<proteinExistence type="predicted"/>
<dbReference type="EMBL" id="BOMP01000124">
    <property type="protein sequence ID" value="GIE44304.1"/>
    <property type="molecule type" value="Genomic_DNA"/>
</dbReference>
<keyword evidence="1" id="KW-0472">Membrane</keyword>
<feature type="transmembrane region" description="Helical" evidence="1">
    <location>
        <begin position="128"/>
        <end position="152"/>
    </location>
</feature>
<comment type="caution">
    <text evidence="2">The sequence shown here is derived from an EMBL/GenBank/DDBJ whole genome shotgun (WGS) entry which is preliminary data.</text>
</comment>
<evidence type="ECO:0000313" key="2">
    <source>
        <dbReference type="EMBL" id="GIE44304.1"/>
    </source>
</evidence>
<accession>A0ABQ4ATP1</accession>
<feature type="transmembrane region" description="Helical" evidence="1">
    <location>
        <begin position="172"/>
        <end position="191"/>
    </location>
</feature>
<evidence type="ECO:0000256" key="1">
    <source>
        <dbReference type="SAM" id="Phobius"/>
    </source>
</evidence>
<feature type="transmembrane region" description="Helical" evidence="1">
    <location>
        <begin position="40"/>
        <end position="59"/>
    </location>
</feature>